<comment type="caution">
    <text evidence="1">The sequence shown here is derived from an EMBL/GenBank/DDBJ whole genome shotgun (WGS) entry which is preliminary data.</text>
</comment>
<dbReference type="OrthoDB" id="3063557at2759"/>
<reference evidence="1 2" key="1">
    <citation type="journal article" date="2014" name="BMC Genomics">
        <title>Genome and secretome analysis of the hemibiotrophic fungal pathogen, Moniliophthora roreri, which causes frosty pod rot disease of cacao: mechanisms of the biotrophic and necrotrophic phases.</title>
        <authorList>
            <person name="Meinhardt L.W."/>
            <person name="Costa G.G.L."/>
            <person name="Thomazella D.P.T."/>
            <person name="Teixeira P.J.P.L."/>
            <person name="Carazzolle M.F."/>
            <person name="Schuster S.C."/>
            <person name="Carlson J.E."/>
            <person name="Guiltinan M.J."/>
            <person name="Mieczkowski P."/>
            <person name="Farmer A."/>
            <person name="Ramaraj T."/>
            <person name="Crozier J."/>
            <person name="Davis R.E."/>
            <person name="Shao J."/>
            <person name="Melnick R.L."/>
            <person name="Pereira G.A.G."/>
            <person name="Bailey B.A."/>
        </authorList>
    </citation>
    <scope>NUCLEOTIDE SEQUENCE [LARGE SCALE GENOMIC DNA]</scope>
    <source>
        <strain evidence="1 2">MCA 2997</strain>
    </source>
</reference>
<organism evidence="1 2">
    <name type="scientific">Moniliophthora roreri (strain MCA 2997)</name>
    <name type="common">Cocoa frosty pod rot fungus</name>
    <name type="synonym">Crinipellis roreri</name>
    <dbReference type="NCBI Taxonomy" id="1381753"/>
    <lineage>
        <taxon>Eukaryota</taxon>
        <taxon>Fungi</taxon>
        <taxon>Dikarya</taxon>
        <taxon>Basidiomycota</taxon>
        <taxon>Agaricomycotina</taxon>
        <taxon>Agaricomycetes</taxon>
        <taxon>Agaricomycetidae</taxon>
        <taxon>Agaricales</taxon>
        <taxon>Marasmiineae</taxon>
        <taxon>Marasmiaceae</taxon>
        <taxon>Moniliophthora</taxon>
    </lineage>
</organism>
<gene>
    <name evidence="1" type="ORF">Moror_7522</name>
</gene>
<sequence>MAFLQGSSAAISGGRFTSVQGSQHNTHIHGGLLQIIHQQDRELTVWDDYQCVRTGDIYVTRAVGTTNVGRWDDKKWRKVVARRIINLAQVGDSKKKFLHVTYDGPDAFKAFKLDFEQFSRVRNPNFTQLFGYNSRYELPALIFHDELIPLSRVVVVNGELSPVLWTYFEYQFSILQIADDDLDISELWIDAGTGILRRGPYLQAWNQWFLGSLPSVPMLEDKFDPVSIQTYNESSTVLQYLITKLSARPILRGIITSYIAVVEWVTKKEAIFVLMSLSGTVYNRHFREVIARWVDVRERWWYGLCEVRRLPDVMAESRVIMEDGSVRFTISPMDFQDLSVVELQYALHPLEGWGTLAASWLIQAHSIFSQCQIYENEWKNFCICGPASLFLQCHKGDTITPMFMSPTYLFIRPIPRPSDSETVLQSWVEGSVYFWSFDASGREEISMETQASLGLPLFTSYIRMTHEFWSFSAYEVVRELHHRQGYDPRTTDLARSLGYPVLELVGDDERRFQDVGNLEVLSCSHVAELGADTSPDEYTSSEGPESEEIILYPRTCLAVVL</sequence>
<keyword evidence="2" id="KW-1185">Reference proteome</keyword>
<dbReference type="KEGG" id="mrr:Moror_7522"/>
<accession>V2XX22</accession>
<dbReference type="EMBL" id="AWSO01001409">
    <property type="protein sequence ID" value="ESK83959.1"/>
    <property type="molecule type" value="Genomic_DNA"/>
</dbReference>
<evidence type="ECO:0000313" key="1">
    <source>
        <dbReference type="EMBL" id="ESK83959.1"/>
    </source>
</evidence>
<dbReference type="Proteomes" id="UP000017559">
    <property type="component" value="Unassembled WGS sequence"/>
</dbReference>
<proteinExistence type="predicted"/>
<name>V2XX22_MONRO</name>
<protein>
    <submittedName>
        <fullName evidence="1">Uncharacterized protein</fullName>
    </submittedName>
</protein>
<dbReference type="AlphaFoldDB" id="V2XX22"/>
<evidence type="ECO:0000313" key="2">
    <source>
        <dbReference type="Proteomes" id="UP000017559"/>
    </source>
</evidence>
<dbReference type="HOGENOM" id="CLU_025147_0_0_1"/>